<dbReference type="PROSITE" id="PS51318">
    <property type="entry name" value="TAT"/>
    <property type="match status" value="1"/>
</dbReference>
<evidence type="ECO:0000256" key="1">
    <source>
        <dbReference type="SAM" id="MobiDB-lite"/>
    </source>
</evidence>
<gene>
    <name evidence="2" type="ORF">GCM10009019_13970</name>
</gene>
<feature type="compositionally biased region" description="Low complexity" evidence="1">
    <location>
        <begin position="411"/>
        <end position="449"/>
    </location>
</feature>
<dbReference type="InterPro" id="IPR006311">
    <property type="entry name" value="TAT_signal"/>
</dbReference>
<dbReference type="SUPFAM" id="SSF51004">
    <property type="entry name" value="C-terminal (heme d1) domain of cytochrome cd1-nitrite reductase"/>
    <property type="match status" value="1"/>
</dbReference>
<dbReference type="AlphaFoldDB" id="A0AAV3T155"/>
<dbReference type="Proteomes" id="UP001500194">
    <property type="component" value="Unassembled WGS sequence"/>
</dbReference>
<dbReference type="GeneID" id="68573930"/>
<reference evidence="2 3" key="1">
    <citation type="journal article" date="2019" name="Int. J. Syst. Evol. Microbiol.">
        <title>The Global Catalogue of Microorganisms (GCM) 10K type strain sequencing project: providing services to taxonomists for standard genome sequencing and annotation.</title>
        <authorList>
            <consortium name="The Broad Institute Genomics Platform"/>
            <consortium name="The Broad Institute Genome Sequencing Center for Infectious Disease"/>
            <person name="Wu L."/>
            <person name="Ma J."/>
        </authorList>
    </citation>
    <scope>NUCLEOTIDE SEQUENCE [LARGE SCALE GENOMIC DNA]</scope>
    <source>
        <strain evidence="2 3">JCM 16327</strain>
    </source>
</reference>
<dbReference type="RefSeq" id="WP_227260916.1">
    <property type="nucleotide sequence ID" value="NZ_BAAADU010000002.1"/>
</dbReference>
<comment type="caution">
    <text evidence="2">The sequence shown here is derived from an EMBL/GenBank/DDBJ whole genome shotgun (WGS) entry which is preliminary data.</text>
</comment>
<dbReference type="Pfam" id="PF08309">
    <property type="entry name" value="LVIVD"/>
    <property type="match status" value="2"/>
</dbReference>
<keyword evidence="3" id="KW-1185">Reference proteome</keyword>
<dbReference type="InterPro" id="IPR013211">
    <property type="entry name" value="LVIVD"/>
</dbReference>
<dbReference type="InterPro" id="IPR011048">
    <property type="entry name" value="Haem_d1_sf"/>
</dbReference>
<proteinExistence type="predicted"/>
<evidence type="ECO:0008006" key="4">
    <source>
        <dbReference type="Google" id="ProtNLM"/>
    </source>
</evidence>
<accession>A0AAV3T155</accession>
<name>A0AAV3T155_9EURY</name>
<organism evidence="2 3">
    <name type="scientific">Salarchaeum japonicum</name>
    <dbReference type="NCBI Taxonomy" id="555573"/>
    <lineage>
        <taxon>Archaea</taxon>
        <taxon>Methanobacteriati</taxon>
        <taxon>Methanobacteriota</taxon>
        <taxon>Stenosarchaea group</taxon>
        <taxon>Halobacteria</taxon>
        <taxon>Halobacteriales</taxon>
        <taxon>Halobacteriaceae</taxon>
    </lineage>
</organism>
<evidence type="ECO:0000313" key="3">
    <source>
        <dbReference type="Proteomes" id="UP001500194"/>
    </source>
</evidence>
<evidence type="ECO:0000313" key="2">
    <source>
        <dbReference type="EMBL" id="GAA0652080.1"/>
    </source>
</evidence>
<feature type="region of interest" description="Disordered" evidence="1">
    <location>
        <begin position="407"/>
        <end position="449"/>
    </location>
</feature>
<protein>
    <recommendedName>
        <fullName evidence="4">LVIVD repeat-containing protein</fullName>
    </recommendedName>
</protein>
<dbReference type="EMBL" id="BAAADU010000002">
    <property type="protein sequence ID" value="GAA0652080.1"/>
    <property type="molecule type" value="Genomic_DNA"/>
</dbReference>
<sequence>MEFSRRAALKAGGAAFALPLAGRASAHPEPYEPRDSVAIEGATEAVVGSDGTTVFVAATTGFAVVDASDPADLTVLAERRDLLADHENGPLTGIHDVAVRGSRLAVVGPANAGSPRALLLYDVRDPANPILESVYETDYPIHNCFLTDSHAYLTANGSDRRELAIIDVSGTPREVARWGAADENPAWLDVPGFLWSCHDVYVQDEVAYVAHWDAGTWLLDVSDPANPAVLSHLAPHDPADLADAPTSQGYELPGNHHYAAPNDDASVLAVNSEAWDATPENDSAGGPGGITLYDITDPASPRELSHIPAPETADPGLDGTWTTSHNFELAGDRLYTSWYQGGVKLFDVRDPENPYELAWWRQPAEAAFWTARAAADCFVASSYAGVPADTRGALYAFPDHAGYQPDAPSLTATTTTANATTATTAETATRTPTTTRTTESTSSGSTPGFGTLAGLAGVAGAVGVARWLGDEPNS</sequence>